<dbReference type="GO" id="GO:0015979">
    <property type="term" value="P:photosynthesis"/>
    <property type="evidence" value="ECO:0007669"/>
    <property type="project" value="UniProtKB-KW"/>
</dbReference>
<protein>
    <submittedName>
        <fullName evidence="4">LysR family transcriptional regulator</fullName>
    </submittedName>
</protein>
<comment type="caution">
    <text evidence="4">The sequence shown here is derived from an EMBL/GenBank/DDBJ whole genome shotgun (WGS) entry which is preliminary data.</text>
</comment>
<dbReference type="STRING" id="43304.GCA_001403655_02163"/>
<dbReference type="RefSeq" id="WP_064931372.1">
    <property type="nucleotide sequence ID" value="NZ_LZSO01000013.1"/>
</dbReference>
<dbReference type="PANTHER" id="PTHR47128">
    <property type="match status" value="1"/>
</dbReference>
<dbReference type="Gene3D" id="3.40.50.720">
    <property type="entry name" value="NAD(P)-binding Rossmann-like Domain"/>
    <property type="match status" value="1"/>
</dbReference>
<keyword evidence="1" id="KW-0602">Photosynthesis</keyword>
<reference evidence="5" key="1">
    <citation type="submission" date="2016-06" db="EMBL/GenBank/DDBJ databases">
        <authorList>
            <person name="Sutton G."/>
            <person name="Brinkac L."/>
            <person name="Sanka R."/>
            <person name="Adams M."/>
            <person name="Lau E."/>
            <person name="Mehaffy C."/>
            <person name="Tameris M."/>
            <person name="Hatherill M."/>
            <person name="Hanekom W."/>
            <person name="Mahomed H."/>
            <person name="Mcshane H."/>
        </authorList>
    </citation>
    <scope>NUCLEOTIDE SEQUENCE [LARGE SCALE GENOMIC DNA]</scope>
    <source>
        <strain evidence="5">852002-51209_SCH5440388</strain>
    </source>
</reference>
<evidence type="ECO:0000313" key="5">
    <source>
        <dbReference type="Proteomes" id="UP000093902"/>
    </source>
</evidence>
<dbReference type="InterPro" id="IPR036291">
    <property type="entry name" value="NAD(P)-bd_dom_sf"/>
</dbReference>
<dbReference type="SUPFAM" id="SSF51735">
    <property type="entry name" value="NAD(P)-binding Rossmann-fold domains"/>
    <property type="match status" value="1"/>
</dbReference>
<organism evidence="4 5">
    <name type="scientific">Mycolicibacterium peregrinum</name>
    <name type="common">Mycobacterium peregrinum</name>
    <dbReference type="NCBI Taxonomy" id="43304"/>
    <lineage>
        <taxon>Bacteria</taxon>
        <taxon>Bacillati</taxon>
        <taxon>Actinomycetota</taxon>
        <taxon>Actinomycetes</taxon>
        <taxon>Mycobacteriales</taxon>
        <taxon>Mycobacteriaceae</taxon>
        <taxon>Mycolicibacterium</taxon>
    </lineage>
</organism>
<evidence type="ECO:0000313" key="4">
    <source>
        <dbReference type="EMBL" id="OBB31977.1"/>
    </source>
</evidence>
<accession>A0A1A0RCC3</accession>
<dbReference type="Proteomes" id="UP000093902">
    <property type="component" value="Unassembled WGS sequence"/>
</dbReference>
<proteinExistence type="predicted"/>
<keyword evidence="2" id="KW-0604">Photosystem II</keyword>
<evidence type="ECO:0000256" key="1">
    <source>
        <dbReference type="ARBA" id="ARBA00022531"/>
    </source>
</evidence>
<gene>
    <name evidence="4" type="ORF">A5792_14960</name>
</gene>
<dbReference type="PANTHER" id="PTHR47128:SF2">
    <property type="entry name" value="PROTEIN HIGH CHLOROPHYLL FLUORESCENCE PHENOTYPE 244, CHLOROPLASTIC"/>
    <property type="match status" value="1"/>
</dbReference>
<dbReference type="EMBL" id="LZSO01000013">
    <property type="protein sequence ID" value="OBB31977.1"/>
    <property type="molecule type" value="Genomic_DNA"/>
</dbReference>
<feature type="domain" description="NAD(P)-binding" evidence="3">
    <location>
        <begin position="7"/>
        <end position="171"/>
    </location>
</feature>
<dbReference type="OrthoDB" id="9771302at2"/>
<evidence type="ECO:0000259" key="3">
    <source>
        <dbReference type="Pfam" id="PF13460"/>
    </source>
</evidence>
<name>A0A1A0RCC3_MYCPR</name>
<dbReference type="GO" id="GO:0009523">
    <property type="term" value="C:photosystem II"/>
    <property type="evidence" value="ECO:0007669"/>
    <property type="project" value="UniProtKB-KW"/>
</dbReference>
<dbReference type="AlphaFoldDB" id="A0A1A0RCC3"/>
<sequence>MKITVIGASGQIGSRVVRLLTDAGHDVVAASLSSGANVLTGEGLAEALSGADALVDVVNSPSFEDGPVMDFFTASSRNLVAAAKETGVGHYVALSIVGTDGLPDSGYMRAKVAQEKNITESGLPYSIVRATQFQEFAEAITGSLVVGDEVRVPDARIQLISVDDVAGEVAKVAQGAPLNGIVNIGGPDKFSFAVMARAVLAAKGDDKAVVVDPQATYFGTAVDDNSLVTGDDGILGETRWAALSGAR</sequence>
<dbReference type="InterPro" id="IPR044256">
    <property type="entry name" value="HCF244-like"/>
</dbReference>
<evidence type="ECO:0000256" key="2">
    <source>
        <dbReference type="ARBA" id="ARBA00023276"/>
    </source>
</evidence>
<dbReference type="InterPro" id="IPR016040">
    <property type="entry name" value="NAD(P)-bd_dom"/>
</dbReference>
<dbReference type="Pfam" id="PF13460">
    <property type="entry name" value="NAD_binding_10"/>
    <property type="match status" value="1"/>
</dbReference>